<evidence type="ECO:0000313" key="5">
    <source>
        <dbReference type="EMBL" id="KAH7317122.1"/>
    </source>
</evidence>
<organism evidence="5 6">
    <name type="scientific">Stachybotrys elegans</name>
    <dbReference type="NCBI Taxonomy" id="80388"/>
    <lineage>
        <taxon>Eukaryota</taxon>
        <taxon>Fungi</taxon>
        <taxon>Dikarya</taxon>
        <taxon>Ascomycota</taxon>
        <taxon>Pezizomycotina</taxon>
        <taxon>Sordariomycetes</taxon>
        <taxon>Hypocreomycetidae</taxon>
        <taxon>Hypocreales</taxon>
        <taxon>Stachybotryaceae</taxon>
        <taxon>Stachybotrys</taxon>
    </lineage>
</organism>
<evidence type="ECO:0000256" key="2">
    <source>
        <dbReference type="ARBA" id="ARBA00022598"/>
    </source>
</evidence>
<name>A0A8K0SL67_9HYPO</name>
<dbReference type="AlphaFoldDB" id="A0A8K0SL67"/>
<dbReference type="PANTHER" id="PTHR24096:SF149">
    <property type="entry name" value="AMP-BINDING DOMAIN-CONTAINING PROTEIN-RELATED"/>
    <property type="match status" value="1"/>
</dbReference>
<comment type="similarity">
    <text evidence="1">Belongs to the ATP-dependent AMP-binding enzyme family.</text>
</comment>
<keyword evidence="2 5" id="KW-0436">Ligase</keyword>
<evidence type="ECO:0000256" key="1">
    <source>
        <dbReference type="ARBA" id="ARBA00006432"/>
    </source>
</evidence>
<evidence type="ECO:0000313" key="6">
    <source>
        <dbReference type="Proteomes" id="UP000813444"/>
    </source>
</evidence>
<dbReference type="FunFam" id="3.30.300.30:FF:000007">
    <property type="entry name" value="4-coumarate--CoA ligase 2"/>
    <property type="match status" value="1"/>
</dbReference>
<reference evidence="5" key="1">
    <citation type="journal article" date="2021" name="Nat. Commun.">
        <title>Genetic determinants of endophytism in the Arabidopsis root mycobiome.</title>
        <authorList>
            <person name="Mesny F."/>
            <person name="Miyauchi S."/>
            <person name="Thiergart T."/>
            <person name="Pickel B."/>
            <person name="Atanasova L."/>
            <person name="Karlsson M."/>
            <person name="Huettel B."/>
            <person name="Barry K.W."/>
            <person name="Haridas S."/>
            <person name="Chen C."/>
            <person name="Bauer D."/>
            <person name="Andreopoulos W."/>
            <person name="Pangilinan J."/>
            <person name="LaButti K."/>
            <person name="Riley R."/>
            <person name="Lipzen A."/>
            <person name="Clum A."/>
            <person name="Drula E."/>
            <person name="Henrissat B."/>
            <person name="Kohler A."/>
            <person name="Grigoriev I.V."/>
            <person name="Martin F.M."/>
            <person name="Hacquard S."/>
        </authorList>
    </citation>
    <scope>NUCLEOTIDE SEQUENCE</scope>
    <source>
        <strain evidence="5">MPI-CAGE-CH-0235</strain>
    </source>
</reference>
<dbReference type="InterPro" id="IPR000873">
    <property type="entry name" value="AMP-dep_synth/lig_dom"/>
</dbReference>
<dbReference type="InterPro" id="IPR042099">
    <property type="entry name" value="ANL_N_sf"/>
</dbReference>
<dbReference type="EMBL" id="JAGPNK010000008">
    <property type="protein sequence ID" value="KAH7317122.1"/>
    <property type="molecule type" value="Genomic_DNA"/>
</dbReference>
<keyword evidence="6" id="KW-1185">Reference proteome</keyword>
<dbReference type="SUPFAM" id="SSF56801">
    <property type="entry name" value="Acetyl-CoA synthetase-like"/>
    <property type="match status" value="1"/>
</dbReference>
<dbReference type="GO" id="GO:0016405">
    <property type="term" value="F:CoA-ligase activity"/>
    <property type="evidence" value="ECO:0007669"/>
    <property type="project" value="TreeGrafter"/>
</dbReference>
<dbReference type="Gene3D" id="3.30.300.30">
    <property type="match status" value="1"/>
</dbReference>
<proteinExistence type="inferred from homology"/>
<dbReference type="PANTHER" id="PTHR24096">
    <property type="entry name" value="LONG-CHAIN-FATTY-ACID--COA LIGASE"/>
    <property type="match status" value="1"/>
</dbReference>
<evidence type="ECO:0000259" key="4">
    <source>
        <dbReference type="Pfam" id="PF13193"/>
    </source>
</evidence>
<dbReference type="Pfam" id="PF00501">
    <property type="entry name" value="AMP-binding"/>
    <property type="match status" value="1"/>
</dbReference>
<dbReference type="Gene3D" id="3.40.50.12780">
    <property type="entry name" value="N-terminal domain of ligase-like"/>
    <property type="match status" value="1"/>
</dbReference>
<protein>
    <submittedName>
        <fullName evidence="5">4-coumarate-CoA ligase 2a</fullName>
    </submittedName>
</protein>
<dbReference type="Proteomes" id="UP000813444">
    <property type="component" value="Unassembled WGS sequence"/>
</dbReference>
<dbReference type="GO" id="GO:0019748">
    <property type="term" value="P:secondary metabolic process"/>
    <property type="evidence" value="ECO:0007669"/>
    <property type="project" value="TreeGrafter"/>
</dbReference>
<dbReference type="OrthoDB" id="6509636at2759"/>
<dbReference type="InterPro" id="IPR025110">
    <property type="entry name" value="AMP-bd_C"/>
</dbReference>
<gene>
    <name evidence="5" type="ORF">B0I35DRAFT_461618</name>
</gene>
<sequence>MTYNEGNAVEIPSFDLLTLLFDSKHCLAKEDTPIHAEARDPERVITKRRARDLTKQFAHFLRHEYGIGSDGPGKDVVVAVSTGQMASACLFYGVIAADGVYSAASPMGTPSDLARQIKDGPAKLLVCSRDIVKVALAAADLAGLPRDRVLVLESHPEVKLESHDGVKACDFKRSLDWRVITDPHELEHSKVCILYSSGTTGLPKGVLVSHLNLVAEADIVIQLRRPIYEQWAKEGKPFPQRTLGHLPVAHIAGIQGYFVNQFYDGGIVYWMPSFNFDDFVRYTASLKLTNFFTVPPILMAIAKHPGVTDQFKHVRAMMTGAAPMNADLQKAASEKFPQTEIVQTWGLSETTGSATYCPPNKPVVFGSISPLMPNILLRLVDEDGNEVPDGEPGEALVKGPTISKGYHNNPMANEVGYTKDGWLKTGDVIRMEGIYPFVVDRKKELIKYKGLQVAPAELEGLIASHDAVADAGVIGVPWQDTEAPRAYVVLQPSAKGKVSAEDIEAWVASKVANYKKLRGGVALVDEVPRSPSGKILRKELRELQKKESRQSKL</sequence>
<feature type="domain" description="AMP-binding enzyme C-terminal" evidence="4">
    <location>
        <begin position="457"/>
        <end position="534"/>
    </location>
</feature>
<dbReference type="InterPro" id="IPR020845">
    <property type="entry name" value="AMP-binding_CS"/>
</dbReference>
<dbReference type="PROSITE" id="PS00455">
    <property type="entry name" value="AMP_BINDING"/>
    <property type="match status" value="1"/>
</dbReference>
<comment type="caution">
    <text evidence="5">The sequence shown here is derived from an EMBL/GenBank/DDBJ whole genome shotgun (WGS) entry which is preliminary data.</text>
</comment>
<dbReference type="Pfam" id="PF13193">
    <property type="entry name" value="AMP-binding_C"/>
    <property type="match status" value="1"/>
</dbReference>
<feature type="domain" description="AMP-dependent synthetase/ligase" evidence="3">
    <location>
        <begin position="40"/>
        <end position="407"/>
    </location>
</feature>
<dbReference type="InterPro" id="IPR045851">
    <property type="entry name" value="AMP-bd_C_sf"/>
</dbReference>
<accession>A0A8K0SL67</accession>
<evidence type="ECO:0000259" key="3">
    <source>
        <dbReference type="Pfam" id="PF00501"/>
    </source>
</evidence>